<keyword evidence="4" id="KW-0347">Helicase</keyword>
<gene>
    <name evidence="4" type="ORF">K8I29_13515</name>
</gene>
<comment type="caution">
    <text evidence="4">The sequence shown here is derived from an EMBL/GenBank/DDBJ whole genome shotgun (WGS) entry which is preliminary data.</text>
</comment>
<reference evidence="4" key="2">
    <citation type="submission" date="2021-08" db="EMBL/GenBank/DDBJ databases">
        <authorList>
            <person name="Dalcin Martins P."/>
        </authorList>
    </citation>
    <scope>NUCLEOTIDE SEQUENCE</scope>
    <source>
        <strain evidence="4">MAG_39</strain>
    </source>
</reference>
<evidence type="ECO:0000256" key="1">
    <source>
        <dbReference type="ARBA" id="ARBA00022801"/>
    </source>
</evidence>
<name>A0A953JCT4_9BACT</name>
<keyword evidence="1" id="KW-0378">Hydrolase</keyword>
<feature type="domain" description="Helicase C-terminal" evidence="3">
    <location>
        <begin position="145"/>
        <end position="337"/>
    </location>
</feature>
<keyword evidence="4" id="KW-0547">Nucleotide-binding</keyword>
<evidence type="ECO:0000256" key="2">
    <source>
        <dbReference type="SAM" id="MobiDB-lite"/>
    </source>
</evidence>
<dbReference type="AlphaFoldDB" id="A0A953JCT4"/>
<keyword evidence="4" id="KW-0067">ATP-binding</keyword>
<dbReference type="SMART" id="SM00490">
    <property type="entry name" value="HELICc"/>
    <property type="match status" value="1"/>
</dbReference>
<dbReference type="GO" id="GO:0016787">
    <property type="term" value="F:hydrolase activity"/>
    <property type="evidence" value="ECO:0007669"/>
    <property type="project" value="UniProtKB-KW"/>
</dbReference>
<dbReference type="InterPro" id="IPR049730">
    <property type="entry name" value="SNF2/RAD54-like_C"/>
</dbReference>
<accession>A0A953JCT4</accession>
<dbReference type="EMBL" id="JAIOIV010000108">
    <property type="protein sequence ID" value="MBZ0157214.1"/>
    <property type="molecule type" value="Genomic_DNA"/>
</dbReference>
<evidence type="ECO:0000259" key="3">
    <source>
        <dbReference type="PROSITE" id="PS51194"/>
    </source>
</evidence>
<evidence type="ECO:0000313" key="5">
    <source>
        <dbReference type="Proteomes" id="UP000705867"/>
    </source>
</evidence>
<protein>
    <submittedName>
        <fullName evidence="4">SWF/SNF helicase family protein</fullName>
    </submittedName>
</protein>
<dbReference type="SUPFAM" id="SSF52540">
    <property type="entry name" value="P-loop containing nucleoside triphosphate hydrolases"/>
    <property type="match status" value="1"/>
</dbReference>
<dbReference type="PROSITE" id="PS51194">
    <property type="entry name" value="HELICASE_CTER"/>
    <property type="match status" value="1"/>
</dbReference>
<sequence>MVEDFTPAEEEQRLYESVSEYLQRPEVAAIKHSQRALMVLVYRKILVSSSFAIAQTIESLIGNLDRQLTGLQPESVEALVKDVERYEEEIEEIAKKEDGEPIEAENGAAEAEQPDYTAAPEDIEKEKSELSGFKKFAEGINKNSKGDALLIALKRAFEHNRKMGWPEKAVIFTESKRTQQYLFALLSQNGYEERITLFSGTNEGPLGRRAFERWERERFRHDKELKLSKEAAVREALIHEFKRCTNILIATEAGAEGINLQFCNIVVNYDLPWNPQRIEQRIDRCHRYGQKRDVVVLNFLNRKNAADMRVFELLDKKLKLFEGVFGASDFFQRRRYRETA</sequence>
<dbReference type="Proteomes" id="UP000705867">
    <property type="component" value="Unassembled WGS sequence"/>
</dbReference>
<dbReference type="Gene3D" id="3.40.50.300">
    <property type="entry name" value="P-loop containing nucleotide triphosphate hydrolases"/>
    <property type="match status" value="1"/>
</dbReference>
<reference evidence="4" key="1">
    <citation type="journal article" date="2021" name="bioRxiv">
        <title>Unraveling nitrogen, sulfur and carbon metabolic pathways and microbial community transcriptional responses to substrate deprivation and toxicity stresses in a bioreactor mimicking anoxic brackish coastal sediment conditions.</title>
        <authorList>
            <person name="Martins P.D."/>
            <person name="Echeveste M.J."/>
            <person name="Arshad A."/>
            <person name="Kurth J."/>
            <person name="Ouboter H."/>
            <person name="Jetten M.S.M."/>
            <person name="Welte C.U."/>
        </authorList>
    </citation>
    <scope>NUCLEOTIDE SEQUENCE</scope>
    <source>
        <strain evidence="4">MAG_39</strain>
    </source>
</reference>
<dbReference type="Pfam" id="PF00271">
    <property type="entry name" value="Helicase_C"/>
    <property type="match status" value="1"/>
</dbReference>
<dbReference type="PANTHER" id="PTHR10799">
    <property type="entry name" value="SNF2/RAD54 HELICASE FAMILY"/>
    <property type="match status" value="1"/>
</dbReference>
<evidence type="ECO:0000313" key="4">
    <source>
        <dbReference type="EMBL" id="MBZ0157214.1"/>
    </source>
</evidence>
<dbReference type="InterPro" id="IPR001650">
    <property type="entry name" value="Helicase_C-like"/>
</dbReference>
<dbReference type="GO" id="GO:0004386">
    <property type="term" value="F:helicase activity"/>
    <property type="evidence" value="ECO:0007669"/>
    <property type="project" value="UniProtKB-KW"/>
</dbReference>
<proteinExistence type="predicted"/>
<organism evidence="4 5">
    <name type="scientific">Candidatus Nitrobium versatile</name>
    <dbReference type="NCBI Taxonomy" id="2884831"/>
    <lineage>
        <taxon>Bacteria</taxon>
        <taxon>Pseudomonadati</taxon>
        <taxon>Nitrospirota</taxon>
        <taxon>Nitrospiria</taxon>
        <taxon>Nitrospirales</taxon>
        <taxon>Nitrospiraceae</taxon>
        <taxon>Candidatus Nitrobium</taxon>
    </lineage>
</organism>
<dbReference type="InterPro" id="IPR027417">
    <property type="entry name" value="P-loop_NTPase"/>
</dbReference>
<feature type="region of interest" description="Disordered" evidence="2">
    <location>
        <begin position="96"/>
        <end position="117"/>
    </location>
</feature>
<dbReference type="CDD" id="cd18793">
    <property type="entry name" value="SF2_C_SNF"/>
    <property type="match status" value="1"/>
</dbReference>